<dbReference type="Proteomes" id="UP001523566">
    <property type="component" value="Unassembled WGS sequence"/>
</dbReference>
<evidence type="ECO:0000256" key="4">
    <source>
        <dbReference type="ARBA" id="ARBA00023316"/>
    </source>
</evidence>
<dbReference type="CDD" id="cd06583">
    <property type="entry name" value="PGRP"/>
    <property type="match status" value="1"/>
</dbReference>
<dbReference type="SMART" id="SM00644">
    <property type="entry name" value="Ami_2"/>
    <property type="match status" value="1"/>
</dbReference>
<dbReference type="SUPFAM" id="SSF55846">
    <property type="entry name" value="N-acetylmuramoyl-L-alanine amidase-like"/>
    <property type="match status" value="1"/>
</dbReference>
<feature type="domain" description="N-acetylmuramoyl-L-alanine amidase" evidence="6">
    <location>
        <begin position="66"/>
        <end position="210"/>
    </location>
</feature>
<comment type="caution">
    <text evidence="7">The sequence shown here is derived from an EMBL/GenBank/DDBJ whole genome shotgun (WGS) entry which is preliminary data.</text>
</comment>
<gene>
    <name evidence="7" type="ORF">NK125_04900</name>
</gene>
<reference evidence="7 8" key="1">
    <citation type="journal article" date="2022" name="Genome Biol. Evol.">
        <title>Host diet, physiology and behaviors set the stage for Lachnospiraceae cladogenesis.</title>
        <authorList>
            <person name="Vera-Ponce De Leon A."/>
            <person name="Schneider M."/>
            <person name="Jahnes B.C."/>
            <person name="Sadowski V."/>
            <person name="Camuy-Velez L.A."/>
            <person name="Duan J."/>
            <person name="Sabree Z.L."/>
        </authorList>
    </citation>
    <scope>NUCLEOTIDE SEQUENCE [LARGE SCALE GENOMIC DNA]</scope>
    <source>
        <strain evidence="7 8">PAL113</strain>
    </source>
</reference>
<dbReference type="Gene3D" id="3.40.80.10">
    <property type="entry name" value="Peptidoglycan recognition protein-like"/>
    <property type="match status" value="1"/>
</dbReference>
<keyword evidence="5" id="KW-0812">Transmembrane</keyword>
<evidence type="ECO:0000313" key="8">
    <source>
        <dbReference type="Proteomes" id="UP001523566"/>
    </source>
</evidence>
<feature type="transmembrane region" description="Helical" evidence="5">
    <location>
        <begin position="16"/>
        <end position="35"/>
    </location>
</feature>
<proteinExistence type="predicted"/>
<sequence>MKKNKPKQTKKDSMQALIKVGLCLLCVLMLFLFIYQRMKTEREEEAKEIDASKPAMTVALLDVNPYSRPGIEVTEIKNVVIHYTANPGSTAMNNRDYFQGLKDTHTTQASSNFVVGLEGEIVQCVPTWEVAYASNDRNIDSVSIEFCHPDETGKPKEATYDSLVQLCGWLCRKFDLTAEEIIRHYDVTGKNCPKYFVEDEKAFVDFKTDVQNAINRGGTDE</sequence>
<dbReference type="Pfam" id="PF01510">
    <property type="entry name" value="Amidase_2"/>
    <property type="match status" value="1"/>
</dbReference>
<evidence type="ECO:0000256" key="1">
    <source>
        <dbReference type="ARBA" id="ARBA00001561"/>
    </source>
</evidence>
<dbReference type="InterPro" id="IPR036505">
    <property type="entry name" value="Amidase/PGRP_sf"/>
</dbReference>
<dbReference type="EMBL" id="JAMZFW010000005">
    <property type="protein sequence ID" value="MCP1101752.1"/>
    <property type="molecule type" value="Genomic_DNA"/>
</dbReference>
<dbReference type="EC" id="3.5.1.28" evidence="2"/>
<organism evidence="7 8">
    <name type="scientific">Aequitasia blattaphilus</name>
    <dbReference type="NCBI Taxonomy" id="2949332"/>
    <lineage>
        <taxon>Bacteria</taxon>
        <taxon>Bacillati</taxon>
        <taxon>Bacillota</taxon>
        <taxon>Clostridia</taxon>
        <taxon>Lachnospirales</taxon>
        <taxon>Lachnospiraceae</taxon>
        <taxon>Aequitasia</taxon>
    </lineage>
</organism>
<name>A0ABT1EB63_9FIRM</name>
<evidence type="ECO:0000259" key="6">
    <source>
        <dbReference type="SMART" id="SM00644"/>
    </source>
</evidence>
<keyword evidence="4" id="KW-0961">Cell wall biogenesis/degradation</keyword>
<comment type="catalytic activity">
    <reaction evidence="1">
        <text>Hydrolyzes the link between N-acetylmuramoyl residues and L-amino acid residues in certain cell-wall glycopeptides.</text>
        <dbReference type="EC" id="3.5.1.28"/>
    </reaction>
</comment>
<protein>
    <recommendedName>
        <fullName evidence="2">N-acetylmuramoyl-L-alanine amidase</fullName>
        <ecNumber evidence="2">3.5.1.28</ecNumber>
    </recommendedName>
</protein>
<evidence type="ECO:0000256" key="2">
    <source>
        <dbReference type="ARBA" id="ARBA00011901"/>
    </source>
</evidence>
<keyword evidence="3" id="KW-0378">Hydrolase</keyword>
<keyword evidence="8" id="KW-1185">Reference proteome</keyword>
<evidence type="ECO:0000256" key="5">
    <source>
        <dbReference type="SAM" id="Phobius"/>
    </source>
</evidence>
<dbReference type="InterPro" id="IPR002502">
    <property type="entry name" value="Amidase_domain"/>
</dbReference>
<dbReference type="InterPro" id="IPR051206">
    <property type="entry name" value="NAMLAA_amidase_2"/>
</dbReference>
<evidence type="ECO:0000313" key="7">
    <source>
        <dbReference type="EMBL" id="MCP1101752.1"/>
    </source>
</evidence>
<keyword evidence="5" id="KW-1133">Transmembrane helix</keyword>
<dbReference type="RefSeq" id="WP_262065540.1">
    <property type="nucleotide sequence ID" value="NZ_JBNJSB010000006.1"/>
</dbReference>
<dbReference type="PANTHER" id="PTHR30417:SF1">
    <property type="entry name" value="N-ACETYLMURAMOYL-L-ALANINE AMIDASE AMID"/>
    <property type="match status" value="1"/>
</dbReference>
<evidence type="ECO:0000256" key="3">
    <source>
        <dbReference type="ARBA" id="ARBA00022801"/>
    </source>
</evidence>
<keyword evidence="5" id="KW-0472">Membrane</keyword>
<accession>A0ABT1EB63</accession>
<dbReference type="PANTHER" id="PTHR30417">
    <property type="entry name" value="N-ACETYLMURAMOYL-L-ALANINE AMIDASE AMID"/>
    <property type="match status" value="1"/>
</dbReference>